<evidence type="ECO:0000313" key="3">
    <source>
        <dbReference type="EMBL" id="SHJ36212.1"/>
    </source>
</evidence>
<proteinExistence type="predicted"/>
<dbReference type="SUPFAM" id="SSF49373">
    <property type="entry name" value="Invasin/intimin cell-adhesion fragments"/>
    <property type="match status" value="4"/>
</dbReference>
<dbReference type="Pfam" id="PF02368">
    <property type="entry name" value="Big_2"/>
    <property type="match status" value="4"/>
</dbReference>
<gene>
    <name evidence="3" type="ORF">SAMN05444401_2909</name>
</gene>
<sequence length="1552" mass="168756">MKKIKRFKTFYLLVALCFLFSNVLLPVNIKRVRAAEGTGAWDNPFTVAQSILIQDNSVKTVQGYIVGQPTAEKKVITSAYTGDTAVAIADSPNETDVNKMLYVQIPAGDFRTNFGLKTNPNKLGILVKTTGNLTPYFTPHVGLKNITAMEEVSSSPVAVTAIKLDKASLEMPKGGTAELKAEILPANASNKNVKWSSDKPDIATVNSGVVMGVSEGTAIITVTTEDGNFTASCHVKVLAASDIVGPEVKNISPESGSSTGNVTKPVITAEYSDLAGVDTSSIKLLLDGNDVTNKAYITENKISYTPESDLSKGQHVVTLEVSDKSATANKTIFTWNFFVGEQSYNFYFGQLHSHTNYSDGQGTPEDAYKWAKETAKADFFAVTDHSNSLDNDTSATLINGSTSTEWKNLHLTADKYNQDGKFAAIAGYEMTWSGSTGGWGHMNTFNTEGFLSRNSKIGGKAVDLQMYYNELKKVPQSISQLNHPGTTFGDFGDYGYYDPQVDKVVTLIEVGNGEGPVRGSGYFPSYNEYTRALDKGWHLAPTNNQDNHKGNWITSNNARTVVLANELSRESVYDALRNMRTYASEDNNLRVMYKANNQVMGSFLSNPKSIDINIDITDPDVSDKIGKVSIIANGGVVVASKTFDSNIASWNLTLNPQYSYYYVRVDQVDKDIAVTAPVWTGQAQMLAGVSKVSTNQNLYAVKTPVAINTALYNNGSNPIENLKVEYFINNIVDENKIGEQIVSKVPSSGTANSEFIWTPESVGNYTIYARVLVNVGGEIKASIESTKVDIVNPQDVIKVVIDAGHYNQYVSGDYAGKINSLKAMLGEKKYMLVENNDDITEEDLKDAKILILTDPQSKDKTTYNLYKSYYKDGEVQAIKDFISRGNSLIITSRADYDDKGVTERMYESSVQGNNVLEAIDSNLRFNDDEVIDKTSNGGQEFRLYFDKYTSTKYNLTKNIPEGLTYSAYSGCSVILKEGGDDSKVDWLVKGHETTEILDSDLQNDAISLEKGNVYSLAAEVLPSGGKVIVAGTTFFSDFETAGDNIYANKQITENVLNWLIAPSKKTIQEVRIDKDKDGIPDLLGKGKVMVEGRVTAASKSAVKNTAFFDVAYIQDETGGITVFGVSSKALPLGSKVRITGIVDHYEGDTEIQISNENLDIEILDEGISIVEPREISTKDSMLEENEGLLVKVIGKVKSITENSLFIDDGSGEARVYVNGYIGDDTDNPEMLGKWDKNIKVGDMVSAIGLASEDTEGHRLRVRNTAEIIKLKTPVTGVKVNKGSLELKINDNVQLSAEILPENATDKNVVWSSSNKEVVTVDENGMVKALAPGKTIILVTTVDGGFTDYCEVTVMDPNVPLQGISLNKINLSLKPGTSEVLNVSFRPENATNKKVIWTSSDNKIASVDENGKVTANKVGVVKITATSEEGGFKAECIVAVAKNAVKSVSLNESAIVIKAGKEEKLNVSVNPGNADIKAVTWSTNSPIISVTAKNGKLAEVKGLQPGRAIVTVTSLDGGHTDTCEVVVIPDEKYAEVKYWVGLIIDFICNLFNP</sequence>
<evidence type="ECO:0000313" key="4">
    <source>
        <dbReference type="Proteomes" id="UP000184080"/>
    </source>
</evidence>
<dbReference type="InterPro" id="IPR003343">
    <property type="entry name" value="Big_2"/>
</dbReference>
<dbReference type="InterPro" id="IPR003141">
    <property type="entry name" value="Pol/His_phosphatase_N"/>
</dbReference>
<accession>A0A1M6IP51</accession>
<name>A0A1M6IP51_9CLOT</name>
<dbReference type="InterPro" id="IPR008964">
    <property type="entry name" value="Invasin/intimin_cell_adhesion"/>
</dbReference>
<dbReference type="Gene3D" id="2.60.40.1080">
    <property type="match status" value="4"/>
</dbReference>
<dbReference type="SMART" id="SM00635">
    <property type="entry name" value="BID_2"/>
    <property type="match status" value="4"/>
</dbReference>
<dbReference type="InterPro" id="IPR016195">
    <property type="entry name" value="Pol/histidinol_Pase-like"/>
</dbReference>
<feature type="domain" description="BIG2" evidence="2">
    <location>
        <begin position="1443"/>
        <end position="1523"/>
    </location>
</feature>
<dbReference type="RefSeq" id="WP_073008088.1">
    <property type="nucleotide sequence ID" value="NZ_FQZO01000004.1"/>
</dbReference>
<dbReference type="OrthoDB" id="9801679at2"/>
<dbReference type="SMART" id="SM00481">
    <property type="entry name" value="POLIIIAc"/>
    <property type="match status" value="1"/>
</dbReference>
<dbReference type="EMBL" id="FQZO01000004">
    <property type="protein sequence ID" value="SHJ36212.1"/>
    <property type="molecule type" value="Genomic_DNA"/>
</dbReference>
<feature type="domain" description="BIG2" evidence="2">
    <location>
        <begin position="1273"/>
        <end position="1350"/>
    </location>
</feature>
<dbReference type="InterPro" id="IPR045939">
    <property type="entry name" value="YhcR_N"/>
</dbReference>
<dbReference type="NCBIfam" id="NF038032">
    <property type="entry name" value="CehA_McbA_metalo"/>
    <property type="match status" value="1"/>
</dbReference>
<feature type="domain" description="BIG2" evidence="2">
    <location>
        <begin position="1359"/>
        <end position="1436"/>
    </location>
</feature>
<dbReference type="Proteomes" id="UP000184080">
    <property type="component" value="Unassembled WGS sequence"/>
</dbReference>
<protein>
    <submittedName>
        <fullName evidence="3">Ig-like domain (Group 2)</fullName>
    </submittedName>
</protein>
<feature type="domain" description="BIG2" evidence="2">
    <location>
        <begin position="158"/>
        <end position="234"/>
    </location>
</feature>
<dbReference type="Pfam" id="PF19886">
    <property type="entry name" value="DUF6359"/>
    <property type="match status" value="1"/>
</dbReference>
<dbReference type="Gene3D" id="2.60.40.10">
    <property type="entry name" value="Immunoglobulins"/>
    <property type="match status" value="1"/>
</dbReference>
<reference evidence="3 4" key="1">
    <citation type="submission" date="2016-11" db="EMBL/GenBank/DDBJ databases">
        <authorList>
            <person name="Jaros S."/>
            <person name="Januszkiewicz K."/>
            <person name="Wedrychowicz H."/>
        </authorList>
    </citation>
    <scope>NUCLEOTIDE SEQUENCE [LARGE SCALE GENOMIC DNA]</scope>
    <source>
        <strain evidence="3 4">DSM 21864</strain>
    </source>
</reference>
<dbReference type="STRING" id="1121298.SAMN05444401_2909"/>
<feature type="domain" description="Polymerase/histidinol phosphatase N-terminal" evidence="1">
    <location>
        <begin position="349"/>
        <end position="434"/>
    </location>
</feature>
<evidence type="ECO:0000259" key="2">
    <source>
        <dbReference type="SMART" id="SM00635"/>
    </source>
</evidence>
<dbReference type="InterPro" id="IPR013783">
    <property type="entry name" value="Ig-like_fold"/>
</dbReference>
<evidence type="ECO:0000259" key="1">
    <source>
        <dbReference type="SMART" id="SM00481"/>
    </source>
</evidence>
<dbReference type="Gene3D" id="3.20.20.140">
    <property type="entry name" value="Metal-dependent hydrolases"/>
    <property type="match status" value="1"/>
</dbReference>
<dbReference type="SUPFAM" id="SSF89550">
    <property type="entry name" value="PHP domain-like"/>
    <property type="match status" value="1"/>
</dbReference>
<keyword evidence="4" id="KW-1185">Reference proteome</keyword>
<organism evidence="3 4">
    <name type="scientific">Clostridium amylolyticum</name>
    <dbReference type="NCBI Taxonomy" id="1121298"/>
    <lineage>
        <taxon>Bacteria</taxon>
        <taxon>Bacillati</taxon>
        <taxon>Bacillota</taxon>
        <taxon>Clostridia</taxon>
        <taxon>Eubacteriales</taxon>
        <taxon>Clostridiaceae</taxon>
        <taxon>Clostridium</taxon>
    </lineage>
</organism>